<accession>A0A7N0V964</accession>
<keyword evidence="3" id="KW-1185">Reference proteome</keyword>
<dbReference type="InterPro" id="IPR012416">
    <property type="entry name" value="CBP60"/>
</dbReference>
<dbReference type="Pfam" id="PF07887">
    <property type="entry name" value="Calmodulin_bind"/>
    <property type="match status" value="1"/>
</dbReference>
<dbReference type="GO" id="GO:0003700">
    <property type="term" value="F:DNA-binding transcription factor activity"/>
    <property type="evidence" value="ECO:0007669"/>
    <property type="project" value="TreeGrafter"/>
</dbReference>
<name>A0A7N0V964_KALFE</name>
<dbReference type="AlphaFoldDB" id="A0A7N0V964"/>
<dbReference type="PANTHER" id="PTHR31713">
    <property type="entry name" value="OS02G0177800 PROTEIN"/>
    <property type="match status" value="1"/>
</dbReference>
<feature type="domain" description="Calmodulin binding protein-like N-terminal" evidence="1">
    <location>
        <begin position="85"/>
        <end position="230"/>
    </location>
</feature>
<proteinExistence type="predicted"/>
<reference evidence="2" key="1">
    <citation type="submission" date="2021-01" db="UniProtKB">
        <authorList>
            <consortium name="EnsemblPlants"/>
        </authorList>
    </citation>
    <scope>IDENTIFICATION</scope>
</reference>
<evidence type="ECO:0000259" key="1">
    <source>
        <dbReference type="Pfam" id="PF07887"/>
    </source>
</evidence>
<dbReference type="InterPro" id="IPR046831">
    <property type="entry name" value="Calmodulin_bind_N"/>
</dbReference>
<protein>
    <recommendedName>
        <fullName evidence="1">Calmodulin binding protein-like N-terminal domain-containing protein</fullName>
    </recommendedName>
</protein>
<evidence type="ECO:0000313" key="3">
    <source>
        <dbReference type="Proteomes" id="UP000594263"/>
    </source>
</evidence>
<organism evidence="2 3">
    <name type="scientific">Kalanchoe fedtschenkoi</name>
    <name type="common">Lavender scallops</name>
    <name type="synonym">South American air plant</name>
    <dbReference type="NCBI Taxonomy" id="63787"/>
    <lineage>
        <taxon>Eukaryota</taxon>
        <taxon>Viridiplantae</taxon>
        <taxon>Streptophyta</taxon>
        <taxon>Embryophyta</taxon>
        <taxon>Tracheophyta</taxon>
        <taxon>Spermatophyta</taxon>
        <taxon>Magnoliopsida</taxon>
        <taxon>eudicotyledons</taxon>
        <taxon>Gunneridae</taxon>
        <taxon>Pentapetalae</taxon>
        <taxon>Saxifragales</taxon>
        <taxon>Crassulaceae</taxon>
        <taxon>Kalanchoe</taxon>
    </lineage>
</organism>
<dbReference type="GO" id="GO:0005516">
    <property type="term" value="F:calmodulin binding"/>
    <property type="evidence" value="ECO:0007669"/>
    <property type="project" value="InterPro"/>
</dbReference>
<sequence>MAGKRYIEGGEDEATEKRPRKHNLGLASVVERVVMVNNMQIIAAAIEPVLRRVVREEIEEGLRRRSIKLTKSPSLRLHNSSSSSLRLAFSTTLSSPIFTETKISTSDGTPLNILLLDSSSNPTALPFRIKLEVLVLDGDFNNPDDTSWTTEEFKRKIVKERAGKRPLLAGELSLAMRDGVAPVGALEFTDNSSWIRSRRFRIGVRVTPGTNSGGFTISEGITHAFVVKDHRGERKYNSSFIFLNYL</sequence>
<dbReference type="EnsemblPlants" id="Kaladp0278s0001.1.v1.1">
    <property type="protein sequence ID" value="Kaladp0278s0001.1.v1.1"/>
    <property type="gene ID" value="Kaladp0278s0001.v1.1"/>
</dbReference>
<dbReference type="GO" id="GO:0043565">
    <property type="term" value="F:sequence-specific DNA binding"/>
    <property type="evidence" value="ECO:0007669"/>
    <property type="project" value="TreeGrafter"/>
</dbReference>
<evidence type="ECO:0000313" key="2">
    <source>
        <dbReference type="EnsemblPlants" id="Kaladp0278s0001.1.v1.1"/>
    </source>
</evidence>
<dbReference type="PANTHER" id="PTHR31713:SF42">
    <property type="entry name" value="PROTEIN SAR DEFICIENT 1"/>
    <property type="match status" value="1"/>
</dbReference>
<dbReference type="Proteomes" id="UP000594263">
    <property type="component" value="Unplaced"/>
</dbReference>
<dbReference type="Gramene" id="Kaladp0278s0001.1.v1.1">
    <property type="protein sequence ID" value="Kaladp0278s0001.1.v1.1"/>
    <property type="gene ID" value="Kaladp0278s0001.v1.1"/>
</dbReference>
<dbReference type="GO" id="GO:0005634">
    <property type="term" value="C:nucleus"/>
    <property type="evidence" value="ECO:0007669"/>
    <property type="project" value="TreeGrafter"/>
</dbReference>
<dbReference type="OMA" id="TCEKEIC"/>
<dbReference type="GO" id="GO:0080142">
    <property type="term" value="P:regulation of salicylic acid biosynthetic process"/>
    <property type="evidence" value="ECO:0007669"/>
    <property type="project" value="TreeGrafter"/>
</dbReference>